<dbReference type="Gene3D" id="2.40.40.10">
    <property type="entry name" value="RlpA-like domain"/>
    <property type="match status" value="1"/>
</dbReference>
<dbReference type="SUPFAM" id="SSF50685">
    <property type="entry name" value="Barwin-like endoglucanases"/>
    <property type="match status" value="1"/>
</dbReference>
<dbReference type="RefSeq" id="WP_063243675.1">
    <property type="nucleotide sequence ID" value="NZ_LUKF01000014.1"/>
</dbReference>
<dbReference type="InterPro" id="IPR010611">
    <property type="entry name" value="3D_dom"/>
</dbReference>
<sequence>MKTCQSLVALLLMLPVLLVSCAVSKSSDGFGLTPSIYYKPTIVQSNNKCSLTHMRDLITPQGDTLTSMCESDYKQCLMQGSCFVQKDGVMTSYNYHSTIEGIPRFVEVDLTTCPFGYGAYGDCLDPYFSVAADLSYHKVGDVIFIPRLVDAILPNGEIHDGFVIVRDSGGAITGRGRFDFFTGFYNHLAKENTLATLGFGDTKNRFDYRLATDEEAQAARDRRNFPGLKPSVLAEGIR</sequence>
<dbReference type="CDD" id="cd22785">
    <property type="entry name" value="DPBB_MltA-like"/>
    <property type="match status" value="1"/>
</dbReference>
<evidence type="ECO:0000313" key="4">
    <source>
        <dbReference type="Proteomes" id="UP000075391"/>
    </source>
</evidence>
<evidence type="ECO:0000259" key="2">
    <source>
        <dbReference type="Pfam" id="PF06725"/>
    </source>
</evidence>
<proteinExistence type="predicted"/>
<gene>
    <name evidence="3" type="ORF">AZI85_04580</name>
</gene>
<accession>A0A150WHZ9</accession>
<name>A0A150WHZ9_BDEBC</name>
<comment type="caution">
    <text evidence="3">The sequence shown here is derived from an EMBL/GenBank/DDBJ whole genome shotgun (WGS) entry which is preliminary data.</text>
</comment>
<dbReference type="EMBL" id="LUKF01000014">
    <property type="protein sequence ID" value="KYG63312.1"/>
    <property type="molecule type" value="Genomic_DNA"/>
</dbReference>
<feature type="domain" description="3D" evidence="2">
    <location>
        <begin position="129"/>
        <end position="185"/>
    </location>
</feature>
<evidence type="ECO:0000256" key="1">
    <source>
        <dbReference type="SAM" id="SignalP"/>
    </source>
</evidence>
<dbReference type="GO" id="GO:0004553">
    <property type="term" value="F:hydrolase activity, hydrolyzing O-glycosyl compounds"/>
    <property type="evidence" value="ECO:0007669"/>
    <property type="project" value="InterPro"/>
</dbReference>
<organism evidence="3 4">
    <name type="scientific">Bdellovibrio bacteriovorus</name>
    <dbReference type="NCBI Taxonomy" id="959"/>
    <lineage>
        <taxon>Bacteria</taxon>
        <taxon>Pseudomonadati</taxon>
        <taxon>Bdellovibrionota</taxon>
        <taxon>Bdellovibrionia</taxon>
        <taxon>Bdellovibrionales</taxon>
        <taxon>Pseudobdellovibrionaceae</taxon>
        <taxon>Bdellovibrio</taxon>
    </lineage>
</organism>
<evidence type="ECO:0000313" key="3">
    <source>
        <dbReference type="EMBL" id="KYG63312.1"/>
    </source>
</evidence>
<keyword evidence="1" id="KW-0732">Signal</keyword>
<dbReference type="InterPro" id="IPR036908">
    <property type="entry name" value="RlpA-like_sf"/>
</dbReference>
<dbReference type="GO" id="GO:0019867">
    <property type="term" value="C:outer membrane"/>
    <property type="evidence" value="ECO:0007669"/>
    <property type="project" value="InterPro"/>
</dbReference>
<protein>
    <submittedName>
        <fullName evidence="3">Murein transglycosylase</fullName>
    </submittedName>
</protein>
<dbReference type="Proteomes" id="UP000075391">
    <property type="component" value="Unassembled WGS sequence"/>
</dbReference>
<dbReference type="AlphaFoldDB" id="A0A150WHZ9"/>
<feature type="chain" id="PRO_5007572922" evidence="1">
    <location>
        <begin position="22"/>
        <end position="238"/>
    </location>
</feature>
<dbReference type="GO" id="GO:0009254">
    <property type="term" value="P:peptidoglycan turnover"/>
    <property type="evidence" value="ECO:0007669"/>
    <property type="project" value="InterPro"/>
</dbReference>
<dbReference type="Pfam" id="PF06725">
    <property type="entry name" value="3D"/>
    <property type="match status" value="1"/>
</dbReference>
<dbReference type="OrthoDB" id="5301683at2"/>
<feature type="signal peptide" evidence="1">
    <location>
        <begin position="1"/>
        <end position="21"/>
    </location>
</feature>
<reference evidence="3 4" key="1">
    <citation type="submission" date="2016-03" db="EMBL/GenBank/DDBJ databases">
        <authorList>
            <person name="Ploux O."/>
        </authorList>
    </citation>
    <scope>NUCLEOTIDE SEQUENCE [LARGE SCALE GENOMIC DNA]</scope>
    <source>
        <strain evidence="3 4">BER2</strain>
    </source>
</reference>
<dbReference type="PROSITE" id="PS51257">
    <property type="entry name" value="PROKAR_LIPOPROTEIN"/>
    <property type="match status" value="1"/>
</dbReference>